<dbReference type="PANTHER" id="PTHR31579">
    <property type="entry name" value="OS03G0796600 PROTEIN"/>
    <property type="match status" value="1"/>
</dbReference>
<feature type="compositionally biased region" description="Acidic residues" evidence="1">
    <location>
        <begin position="99"/>
        <end position="114"/>
    </location>
</feature>
<accession>A0ABU6UI10</accession>
<gene>
    <name evidence="2" type="ORF">PIB30_052246</name>
</gene>
<feature type="compositionally biased region" description="Basic and acidic residues" evidence="1">
    <location>
        <begin position="84"/>
        <end position="94"/>
    </location>
</feature>
<dbReference type="PANTHER" id="PTHR31579:SF2">
    <property type="entry name" value="DUF506 FAMILY PROTEIN"/>
    <property type="match status" value="1"/>
</dbReference>
<protein>
    <submittedName>
        <fullName evidence="2">Uncharacterized protein</fullName>
    </submittedName>
</protein>
<name>A0ABU6UI10_9FABA</name>
<evidence type="ECO:0000313" key="2">
    <source>
        <dbReference type="EMBL" id="MED6160529.1"/>
    </source>
</evidence>
<reference evidence="2 3" key="1">
    <citation type="journal article" date="2023" name="Plants (Basel)">
        <title>Bridging the Gap: Combining Genomics and Transcriptomics Approaches to Understand Stylosanthes scabra, an Orphan Legume from the Brazilian Caatinga.</title>
        <authorList>
            <person name="Ferreira-Neto J.R.C."/>
            <person name="da Silva M.D."/>
            <person name="Binneck E."/>
            <person name="de Melo N.F."/>
            <person name="da Silva R.H."/>
            <person name="de Melo A.L.T.M."/>
            <person name="Pandolfi V."/>
            <person name="Bustamante F.O."/>
            <person name="Brasileiro-Vidal A.C."/>
            <person name="Benko-Iseppon A.M."/>
        </authorList>
    </citation>
    <scope>NUCLEOTIDE SEQUENCE [LARGE SCALE GENOMIC DNA]</scope>
    <source>
        <tissue evidence="2">Leaves</tissue>
    </source>
</reference>
<feature type="region of interest" description="Disordered" evidence="1">
    <location>
        <begin position="84"/>
        <end position="120"/>
    </location>
</feature>
<proteinExistence type="predicted"/>
<dbReference type="EMBL" id="JASCZI010121206">
    <property type="protein sequence ID" value="MED6160529.1"/>
    <property type="molecule type" value="Genomic_DNA"/>
</dbReference>
<evidence type="ECO:0000256" key="1">
    <source>
        <dbReference type="SAM" id="MobiDB-lite"/>
    </source>
</evidence>
<dbReference type="Pfam" id="PF04720">
    <property type="entry name" value="PDDEXK_6"/>
    <property type="match status" value="1"/>
</dbReference>
<keyword evidence="3" id="KW-1185">Reference proteome</keyword>
<feature type="region of interest" description="Disordered" evidence="1">
    <location>
        <begin position="1"/>
        <end position="57"/>
    </location>
</feature>
<comment type="caution">
    <text evidence="2">The sequence shown here is derived from an EMBL/GenBank/DDBJ whole genome shotgun (WGS) entry which is preliminary data.</text>
</comment>
<sequence>MGATSMVRGGGTRYLPLGFSMESSPPQGYDGGGSSSRRVNSSSYAEKPSEDKINNNTSRFGDVEFEFLADIIGEMSSFLDNNNGHEDDVCHRQNNDPMQFDDDEEDHDGDDDDNSNNGEANESITFWQNQYQLLQANIQRTSSLESRIRNEAKEAVEELRSSAEMMCSCSGRGRQVDASSCRNCLMRQVSRRLQAAGFDSAICKTKWKTSPNLPPGEHTFVDVIDSTSSKRGDIIRVIIEVNFRAEFEMARAGEEYNRLVQRLPEVFVGKVERLNNIIKVLCMGAKRCMKDNKMHMGPWRKQRYMSAKWLGPICDRNTSTISLSMGHSQRMPKPKPKASMLTVDLDHLAPAVRVL</sequence>
<dbReference type="InterPro" id="IPR006502">
    <property type="entry name" value="PDDEXK-like"/>
</dbReference>
<dbReference type="NCBIfam" id="TIGR01615">
    <property type="entry name" value="A_thal_3542"/>
    <property type="match status" value="1"/>
</dbReference>
<dbReference type="Proteomes" id="UP001341840">
    <property type="component" value="Unassembled WGS sequence"/>
</dbReference>
<evidence type="ECO:0000313" key="3">
    <source>
        <dbReference type="Proteomes" id="UP001341840"/>
    </source>
</evidence>
<organism evidence="2 3">
    <name type="scientific">Stylosanthes scabra</name>
    <dbReference type="NCBI Taxonomy" id="79078"/>
    <lineage>
        <taxon>Eukaryota</taxon>
        <taxon>Viridiplantae</taxon>
        <taxon>Streptophyta</taxon>
        <taxon>Embryophyta</taxon>
        <taxon>Tracheophyta</taxon>
        <taxon>Spermatophyta</taxon>
        <taxon>Magnoliopsida</taxon>
        <taxon>eudicotyledons</taxon>
        <taxon>Gunneridae</taxon>
        <taxon>Pentapetalae</taxon>
        <taxon>rosids</taxon>
        <taxon>fabids</taxon>
        <taxon>Fabales</taxon>
        <taxon>Fabaceae</taxon>
        <taxon>Papilionoideae</taxon>
        <taxon>50 kb inversion clade</taxon>
        <taxon>dalbergioids sensu lato</taxon>
        <taxon>Dalbergieae</taxon>
        <taxon>Pterocarpus clade</taxon>
        <taxon>Stylosanthes</taxon>
    </lineage>
</organism>